<feature type="compositionally biased region" description="Basic and acidic residues" evidence="1">
    <location>
        <begin position="73"/>
        <end position="83"/>
    </location>
</feature>
<reference evidence="2 3" key="2">
    <citation type="journal article" date="2017" name="Genome Biol.">
        <title>New reference genome sequences of hot pepper reveal the massive evolution of plant disease-resistance genes by retroduplication.</title>
        <authorList>
            <person name="Kim S."/>
            <person name="Park J."/>
            <person name="Yeom S.I."/>
            <person name="Kim Y.M."/>
            <person name="Seo E."/>
            <person name="Kim K.T."/>
            <person name="Kim M.S."/>
            <person name="Lee J.M."/>
            <person name="Cheong K."/>
            <person name="Shin H.S."/>
            <person name="Kim S.B."/>
            <person name="Han K."/>
            <person name="Lee J."/>
            <person name="Park M."/>
            <person name="Lee H.A."/>
            <person name="Lee H.Y."/>
            <person name="Lee Y."/>
            <person name="Oh S."/>
            <person name="Lee J.H."/>
            <person name="Choi E."/>
            <person name="Choi E."/>
            <person name="Lee S.E."/>
            <person name="Jeon J."/>
            <person name="Kim H."/>
            <person name="Choi G."/>
            <person name="Song H."/>
            <person name="Lee J."/>
            <person name="Lee S.C."/>
            <person name="Kwon J.K."/>
            <person name="Lee H.Y."/>
            <person name="Koo N."/>
            <person name="Hong Y."/>
            <person name="Kim R.W."/>
            <person name="Kang W.H."/>
            <person name="Huh J.H."/>
            <person name="Kang B.C."/>
            <person name="Yang T.J."/>
            <person name="Lee Y.H."/>
            <person name="Bennetzen J.L."/>
            <person name="Choi D."/>
        </authorList>
    </citation>
    <scope>NUCLEOTIDE SEQUENCE [LARGE SCALE GENOMIC DNA]</scope>
    <source>
        <strain evidence="3">cv. CM334</strain>
    </source>
</reference>
<dbReference type="AlphaFoldDB" id="A0A2G2Y8Q8"/>
<dbReference type="Gramene" id="PHT66146">
    <property type="protein sequence ID" value="PHT66146"/>
    <property type="gene ID" value="T459_30571"/>
</dbReference>
<keyword evidence="3" id="KW-1185">Reference proteome</keyword>
<proteinExistence type="predicted"/>
<organism evidence="2 3">
    <name type="scientific">Capsicum annuum</name>
    <name type="common">Capsicum pepper</name>
    <dbReference type="NCBI Taxonomy" id="4072"/>
    <lineage>
        <taxon>Eukaryota</taxon>
        <taxon>Viridiplantae</taxon>
        <taxon>Streptophyta</taxon>
        <taxon>Embryophyta</taxon>
        <taxon>Tracheophyta</taxon>
        <taxon>Spermatophyta</taxon>
        <taxon>Magnoliopsida</taxon>
        <taxon>eudicotyledons</taxon>
        <taxon>Gunneridae</taxon>
        <taxon>Pentapetalae</taxon>
        <taxon>asterids</taxon>
        <taxon>lamiids</taxon>
        <taxon>Solanales</taxon>
        <taxon>Solanaceae</taxon>
        <taxon>Solanoideae</taxon>
        <taxon>Capsiceae</taxon>
        <taxon>Capsicum</taxon>
    </lineage>
</organism>
<dbReference type="Proteomes" id="UP000222542">
    <property type="component" value="Unassembled WGS sequence"/>
</dbReference>
<feature type="region of interest" description="Disordered" evidence="1">
    <location>
        <begin position="59"/>
        <end position="83"/>
    </location>
</feature>
<name>A0A2G2Y8Q8_CAPAN</name>
<comment type="caution">
    <text evidence="2">The sequence shown here is derived from an EMBL/GenBank/DDBJ whole genome shotgun (WGS) entry which is preliminary data.</text>
</comment>
<accession>A0A2G2Y8Q8</accession>
<protein>
    <submittedName>
        <fullName evidence="2">Uncharacterized protein</fullName>
    </submittedName>
</protein>
<reference evidence="2 3" key="1">
    <citation type="journal article" date="2014" name="Nat. Genet.">
        <title>Genome sequence of the hot pepper provides insights into the evolution of pungency in Capsicum species.</title>
        <authorList>
            <person name="Kim S."/>
            <person name="Park M."/>
            <person name="Yeom S.I."/>
            <person name="Kim Y.M."/>
            <person name="Lee J.M."/>
            <person name="Lee H.A."/>
            <person name="Seo E."/>
            <person name="Choi J."/>
            <person name="Cheong K."/>
            <person name="Kim K.T."/>
            <person name="Jung K."/>
            <person name="Lee G.W."/>
            <person name="Oh S.K."/>
            <person name="Bae C."/>
            <person name="Kim S.B."/>
            <person name="Lee H.Y."/>
            <person name="Kim S.Y."/>
            <person name="Kim M.S."/>
            <person name="Kang B.C."/>
            <person name="Jo Y.D."/>
            <person name="Yang H.B."/>
            <person name="Jeong H.J."/>
            <person name="Kang W.H."/>
            <person name="Kwon J.K."/>
            <person name="Shin C."/>
            <person name="Lim J.Y."/>
            <person name="Park J.H."/>
            <person name="Huh J.H."/>
            <person name="Kim J.S."/>
            <person name="Kim B.D."/>
            <person name="Cohen O."/>
            <person name="Paran I."/>
            <person name="Suh M.C."/>
            <person name="Lee S.B."/>
            <person name="Kim Y.K."/>
            <person name="Shin Y."/>
            <person name="Noh S.J."/>
            <person name="Park J."/>
            <person name="Seo Y.S."/>
            <person name="Kwon S.Y."/>
            <person name="Kim H.A."/>
            <person name="Park J.M."/>
            <person name="Kim H.J."/>
            <person name="Choi S.B."/>
            <person name="Bosland P.W."/>
            <person name="Reeves G."/>
            <person name="Jo S.H."/>
            <person name="Lee B.W."/>
            <person name="Cho H.T."/>
            <person name="Choi H.S."/>
            <person name="Lee M.S."/>
            <person name="Yu Y."/>
            <person name="Do Choi Y."/>
            <person name="Park B.S."/>
            <person name="van Deynze A."/>
            <person name="Ashrafi H."/>
            <person name="Hill T."/>
            <person name="Kim W.T."/>
            <person name="Pai H.S."/>
            <person name="Ahn H.K."/>
            <person name="Yeam I."/>
            <person name="Giovannoni J.J."/>
            <person name="Rose J.K."/>
            <person name="Sorensen I."/>
            <person name="Lee S.J."/>
            <person name="Kim R.W."/>
            <person name="Choi I.Y."/>
            <person name="Choi B.S."/>
            <person name="Lim J.S."/>
            <person name="Lee Y.H."/>
            <person name="Choi D."/>
        </authorList>
    </citation>
    <scope>NUCLEOTIDE SEQUENCE [LARGE SCALE GENOMIC DNA]</scope>
    <source>
        <strain evidence="3">cv. CM334</strain>
    </source>
</reference>
<evidence type="ECO:0000313" key="3">
    <source>
        <dbReference type="Proteomes" id="UP000222542"/>
    </source>
</evidence>
<dbReference type="EMBL" id="AYRZ02000012">
    <property type="protein sequence ID" value="PHT66146.1"/>
    <property type="molecule type" value="Genomic_DNA"/>
</dbReference>
<gene>
    <name evidence="2" type="ORF">T459_30571</name>
</gene>
<evidence type="ECO:0000256" key="1">
    <source>
        <dbReference type="SAM" id="MobiDB-lite"/>
    </source>
</evidence>
<evidence type="ECO:0000313" key="2">
    <source>
        <dbReference type="EMBL" id="PHT66146.1"/>
    </source>
</evidence>
<sequence>MLGSVFTENFLALMFVAPNCSPEDHGQSFSALEKFNQLAVTGYHLEPVLPAKVDSSEMENGVVSNSRPQKASDANEKIDILYP</sequence>